<dbReference type="EMBL" id="BAAANC010000001">
    <property type="protein sequence ID" value="GAA1523569.1"/>
    <property type="molecule type" value="Genomic_DNA"/>
</dbReference>
<dbReference type="Pfam" id="PF10099">
    <property type="entry name" value="RskA_C"/>
    <property type="match status" value="1"/>
</dbReference>
<proteinExistence type="predicted"/>
<feature type="transmembrane region" description="Helical" evidence="2">
    <location>
        <begin position="117"/>
        <end position="140"/>
    </location>
</feature>
<sequence length="254" mass="26018">MTTHLDDELLAQWAFEQVEPDAEAGEHLRTCTACTANLTELRQLMVAVDDLPRLENPPAEVWQRVTAELGLRAESAPSSPDHRGAGGVPGDATAPGGADDGSGHRIVGSARRTTRRAVVLAASIAVVAGIGIGVGGTLLLGSDDEPAPQAVVQLAPLAGKTGSGTAGLVQGGQQLKVSASGLTATGGYYEVWLINEDGKRMVSLGVLAAGHDGTFQLPGDLPAQGYRIVDVSLEPDDGNPAHSLDSVIRGTLPA</sequence>
<accession>A0ABN2AP06</accession>
<evidence type="ECO:0000256" key="1">
    <source>
        <dbReference type="SAM" id="MobiDB-lite"/>
    </source>
</evidence>
<evidence type="ECO:0000313" key="4">
    <source>
        <dbReference type="EMBL" id="GAA1523569.1"/>
    </source>
</evidence>
<feature type="region of interest" description="Disordered" evidence="1">
    <location>
        <begin position="74"/>
        <end position="108"/>
    </location>
</feature>
<feature type="domain" description="Anti-sigma K factor RskA C-terminal" evidence="3">
    <location>
        <begin position="120"/>
        <end position="241"/>
    </location>
</feature>
<keyword evidence="2" id="KW-1133">Transmembrane helix</keyword>
<dbReference type="RefSeq" id="WP_344173599.1">
    <property type="nucleotide sequence ID" value="NZ_BAAANC010000001.1"/>
</dbReference>
<protein>
    <recommendedName>
        <fullName evidence="3">Anti-sigma K factor RskA C-terminal domain-containing protein</fullName>
    </recommendedName>
</protein>
<dbReference type="Proteomes" id="UP001500363">
    <property type="component" value="Unassembled WGS sequence"/>
</dbReference>
<keyword evidence="2" id="KW-0472">Membrane</keyword>
<comment type="caution">
    <text evidence="4">The sequence shown here is derived from an EMBL/GenBank/DDBJ whole genome shotgun (WGS) entry which is preliminary data.</text>
</comment>
<organism evidence="4 5">
    <name type="scientific">Kribbella lupini</name>
    <dbReference type="NCBI Taxonomy" id="291602"/>
    <lineage>
        <taxon>Bacteria</taxon>
        <taxon>Bacillati</taxon>
        <taxon>Actinomycetota</taxon>
        <taxon>Actinomycetes</taxon>
        <taxon>Propionibacteriales</taxon>
        <taxon>Kribbellaceae</taxon>
        <taxon>Kribbella</taxon>
    </lineage>
</organism>
<keyword evidence="2" id="KW-0812">Transmembrane</keyword>
<evidence type="ECO:0000259" key="3">
    <source>
        <dbReference type="Pfam" id="PF10099"/>
    </source>
</evidence>
<gene>
    <name evidence="4" type="ORF">GCM10009741_26490</name>
</gene>
<dbReference type="InterPro" id="IPR018764">
    <property type="entry name" value="RskA_C"/>
</dbReference>
<reference evidence="4 5" key="1">
    <citation type="journal article" date="2019" name="Int. J. Syst. Evol. Microbiol.">
        <title>The Global Catalogue of Microorganisms (GCM) 10K type strain sequencing project: providing services to taxonomists for standard genome sequencing and annotation.</title>
        <authorList>
            <consortium name="The Broad Institute Genomics Platform"/>
            <consortium name="The Broad Institute Genome Sequencing Center for Infectious Disease"/>
            <person name="Wu L."/>
            <person name="Ma J."/>
        </authorList>
    </citation>
    <scope>NUCLEOTIDE SEQUENCE [LARGE SCALE GENOMIC DNA]</scope>
    <source>
        <strain evidence="4 5">JCM 14303</strain>
    </source>
</reference>
<keyword evidence="5" id="KW-1185">Reference proteome</keyword>
<evidence type="ECO:0000313" key="5">
    <source>
        <dbReference type="Proteomes" id="UP001500363"/>
    </source>
</evidence>
<name>A0ABN2AP06_9ACTN</name>
<evidence type="ECO:0000256" key="2">
    <source>
        <dbReference type="SAM" id="Phobius"/>
    </source>
</evidence>